<evidence type="ECO:0000313" key="3">
    <source>
        <dbReference type="Proteomes" id="UP000005222"/>
    </source>
</evidence>
<protein>
    <submittedName>
        <fullName evidence="2">Piso0_002570 protein</fullName>
    </submittedName>
</protein>
<dbReference type="OMA" id="CENKVAR"/>
<reference evidence="2 3" key="1">
    <citation type="journal article" date="2012" name="G3 (Bethesda)">
        <title>Pichia sorbitophila, an interspecies yeast hybrid reveals early steps of genome resolution following polyploidization.</title>
        <authorList>
            <person name="Leh Louis V."/>
            <person name="Despons L."/>
            <person name="Friedrich A."/>
            <person name="Martin T."/>
            <person name="Durrens P."/>
            <person name="Casaregola S."/>
            <person name="Neuveglise C."/>
            <person name="Fairhead C."/>
            <person name="Marck C."/>
            <person name="Cruz J.A."/>
            <person name="Straub M.L."/>
            <person name="Kugler V."/>
            <person name="Sacerdot C."/>
            <person name="Uzunov Z."/>
            <person name="Thierry A."/>
            <person name="Weiss S."/>
            <person name="Bleykasten C."/>
            <person name="De Montigny J."/>
            <person name="Jacques N."/>
            <person name="Jung P."/>
            <person name="Lemaire M."/>
            <person name="Mallet S."/>
            <person name="Morel G."/>
            <person name="Richard G.F."/>
            <person name="Sarkar A."/>
            <person name="Savel G."/>
            <person name="Schacherer J."/>
            <person name="Seret M.L."/>
            <person name="Talla E."/>
            <person name="Samson G."/>
            <person name="Jubin C."/>
            <person name="Poulain J."/>
            <person name="Vacherie B."/>
            <person name="Barbe V."/>
            <person name="Pelletier E."/>
            <person name="Sherman D.J."/>
            <person name="Westhof E."/>
            <person name="Weissenbach J."/>
            <person name="Baret P.V."/>
            <person name="Wincker P."/>
            <person name="Gaillardin C."/>
            <person name="Dujon B."/>
            <person name="Souciet J.L."/>
        </authorList>
    </citation>
    <scope>NUCLEOTIDE SEQUENCE [LARGE SCALE GENOMIC DNA]</scope>
    <source>
        <strain evidence="3">ATCC MYA-4447 / BCRC 22081 / CBS 7064 / NBRC 10061 / NRRL Y-12695</strain>
    </source>
</reference>
<dbReference type="HOGENOM" id="CLU_171960_0_0_1"/>
<organism evidence="2 3">
    <name type="scientific">Pichia sorbitophila (strain ATCC MYA-4447 / BCRC 22081 / CBS 7064 / NBRC 10061 / NRRL Y-12695)</name>
    <name type="common">Hybrid yeast</name>
    <dbReference type="NCBI Taxonomy" id="559304"/>
    <lineage>
        <taxon>Eukaryota</taxon>
        <taxon>Fungi</taxon>
        <taxon>Dikarya</taxon>
        <taxon>Ascomycota</taxon>
        <taxon>Saccharomycotina</taxon>
        <taxon>Pichiomycetes</taxon>
        <taxon>Debaryomycetaceae</taxon>
        <taxon>Millerozyma</taxon>
    </lineage>
</organism>
<dbReference type="eggNOG" id="ENOG502RQCP">
    <property type="taxonomic scope" value="Eukaryota"/>
</dbReference>
<name>G8YCY9_PICSO</name>
<gene>
    <name evidence="2" type="primary">Piso0_002570</name>
    <name evidence="2" type="ORF">GNLVRS01_PISO0J14859g</name>
</gene>
<dbReference type="OrthoDB" id="4010849at2759"/>
<evidence type="ECO:0000256" key="1">
    <source>
        <dbReference type="SAM" id="MobiDB-lite"/>
    </source>
</evidence>
<feature type="compositionally biased region" description="Polar residues" evidence="1">
    <location>
        <begin position="94"/>
        <end position="111"/>
    </location>
</feature>
<feature type="region of interest" description="Disordered" evidence="1">
    <location>
        <begin position="86"/>
        <end position="111"/>
    </location>
</feature>
<dbReference type="EMBL" id="FO082050">
    <property type="protein sequence ID" value="CCE82820.1"/>
    <property type="molecule type" value="Genomic_DNA"/>
</dbReference>
<keyword evidence="3" id="KW-1185">Reference proteome</keyword>
<proteinExistence type="predicted"/>
<evidence type="ECO:0000313" key="2">
    <source>
        <dbReference type="EMBL" id="CCE82820.1"/>
    </source>
</evidence>
<dbReference type="Proteomes" id="UP000005222">
    <property type="component" value="Chromosome J"/>
</dbReference>
<dbReference type="InParanoid" id="G8YCY9"/>
<dbReference type="AlphaFoldDB" id="G8YCY9"/>
<sequence length="111" mass="12993">MAYTKAEKERLIKLLKKHTDDRVKELVTEKDRISRECERKVLRRLNTVSVTLWNIKLKNVLELERQYKPTVKRILKDIRKLQDSFDTEAGHGGQSSKSDGTNASSRSYEMN</sequence>
<accession>G8YCY9</accession>